<feature type="signal peptide" evidence="1">
    <location>
        <begin position="1"/>
        <end position="19"/>
    </location>
</feature>
<proteinExistence type="predicted"/>
<evidence type="ECO:0000313" key="3">
    <source>
        <dbReference type="Proteomes" id="UP000283530"/>
    </source>
</evidence>
<evidence type="ECO:0000313" key="2">
    <source>
        <dbReference type="EMBL" id="RWR85461.1"/>
    </source>
</evidence>
<comment type="caution">
    <text evidence="2">The sequence shown here is derived from an EMBL/GenBank/DDBJ whole genome shotgun (WGS) entry which is preliminary data.</text>
</comment>
<keyword evidence="1" id="KW-0732">Signal</keyword>
<dbReference type="PANTHER" id="PTHR21454:SF41">
    <property type="entry name" value="EXPP1 PROTEIN"/>
    <property type="match status" value="1"/>
</dbReference>
<dbReference type="PANTHER" id="PTHR21454">
    <property type="entry name" value="DPH3 HOMOLOG-RELATED"/>
    <property type="match status" value="1"/>
</dbReference>
<feature type="chain" id="PRO_5018597045" description="Expp1 protein" evidence="1">
    <location>
        <begin position="20"/>
        <end position="242"/>
    </location>
</feature>
<sequence length="242" mass="26418">MATMITLLILVIMATQSTAGDTNNVYSPCSDTKIQRWDGFTFGVAFASRDSFFNNHNTSGALLSPCDGRLSLSSANARVSVFRPKVDEISLLTINTTVSFSPENFGGNMVAFAGRKYAARSVPTFVANSTYIITSFTLVLEFQKGRLQNLYWKRDGCASCSGQSSFVCLNNQDCAIKLSSCKGHNGGSVDCSLGIQVAFSGTDKHEAVLNSWYEVSNLKQYSLYGLYSNLKSSLTSEYSKFF</sequence>
<name>A0A3S3MKP9_9MAGN</name>
<gene>
    <name evidence="2" type="ORF">CKAN_01432600</name>
</gene>
<organism evidence="2 3">
    <name type="scientific">Cinnamomum micranthum f. kanehirae</name>
    <dbReference type="NCBI Taxonomy" id="337451"/>
    <lineage>
        <taxon>Eukaryota</taxon>
        <taxon>Viridiplantae</taxon>
        <taxon>Streptophyta</taxon>
        <taxon>Embryophyta</taxon>
        <taxon>Tracheophyta</taxon>
        <taxon>Spermatophyta</taxon>
        <taxon>Magnoliopsida</taxon>
        <taxon>Magnoliidae</taxon>
        <taxon>Laurales</taxon>
        <taxon>Lauraceae</taxon>
        <taxon>Cinnamomum</taxon>
    </lineage>
</organism>
<dbReference type="AlphaFoldDB" id="A0A3S3MKP9"/>
<dbReference type="InterPro" id="IPR044248">
    <property type="entry name" value="DPH3/4-like"/>
</dbReference>
<reference evidence="2 3" key="1">
    <citation type="journal article" date="2019" name="Nat. Plants">
        <title>Stout camphor tree genome fills gaps in understanding of flowering plant genome evolution.</title>
        <authorList>
            <person name="Chaw S.M."/>
            <person name="Liu Y.C."/>
            <person name="Wu Y.W."/>
            <person name="Wang H.Y."/>
            <person name="Lin C.I."/>
            <person name="Wu C.S."/>
            <person name="Ke H.M."/>
            <person name="Chang L.Y."/>
            <person name="Hsu C.Y."/>
            <person name="Yang H.T."/>
            <person name="Sudianto E."/>
            <person name="Hsu M.H."/>
            <person name="Wu K.P."/>
            <person name="Wang L.N."/>
            <person name="Leebens-Mack J.H."/>
            <person name="Tsai I.J."/>
        </authorList>
    </citation>
    <scope>NUCLEOTIDE SEQUENCE [LARGE SCALE GENOMIC DNA]</scope>
    <source>
        <strain evidence="3">cv. Chaw 1501</strain>
        <tissue evidence="2">Young leaves</tissue>
    </source>
</reference>
<dbReference type="GO" id="GO:0017183">
    <property type="term" value="P:protein histidyl modification to diphthamide"/>
    <property type="evidence" value="ECO:0007669"/>
    <property type="project" value="InterPro"/>
</dbReference>
<keyword evidence="3" id="KW-1185">Reference proteome</keyword>
<evidence type="ECO:0000256" key="1">
    <source>
        <dbReference type="SAM" id="SignalP"/>
    </source>
</evidence>
<dbReference type="GO" id="GO:0005829">
    <property type="term" value="C:cytosol"/>
    <property type="evidence" value="ECO:0007669"/>
    <property type="project" value="TreeGrafter"/>
</dbReference>
<evidence type="ECO:0008006" key="4">
    <source>
        <dbReference type="Google" id="ProtNLM"/>
    </source>
</evidence>
<dbReference type="STRING" id="337451.A0A3S3MKP9"/>
<dbReference type="EMBL" id="QPKB01000005">
    <property type="protein sequence ID" value="RWR85461.1"/>
    <property type="molecule type" value="Genomic_DNA"/>
</dbReference>
<protein>
    <recommendedName>
        <fullName evidence="4">Expp1 protein</fullName>
    </recommendedName>
</protein>
<dbReference type="GO" id="GO:0046872">
    <property type="term" value="F:metal ion binding"/>
    <property type="evidence" value="ECO:0007669"/>
    <property type="project" value="InterPro"/>
</dbReference>
<dbReference type="OrthoDB" id="1885051at2759"/>
<accession>A0A3S3MKP9</accession>
<dbReference type="Proteomes" id="UP000283530">
    <property type="component" value="Unassembled WGS sequence"/>
</dbReference>